<dbReference type="InterPro" id="IPR036864">
    <property type="entry name" value="Zn2-C6_fun-type_DNA-bd_sf"/>
</dbReference>
<dbReference type="Proteomes" id="UP000245910">
    <property type="component" value="Chromosome I"/>
</dbReference>
<organism evidence="4 5">
    <name type="scientific">Fusarium venenatum</name>
    <dbReference type="NCBI Taxonomy" id="56646"/>
    <lineage>
        <taxon>Eukaryota</taxon>
        <taxon>Fungi</taxon>
        <taxon>Dikarya</taxon>
        <taxon>Ascomycota</taxon>
        <taxon>Pezizomycotina</taxon>
        <taxon>Sordariomycetes</taxon>
        <taxon>Hypocreomycetidae</taxon>
        <taxon>Hypocreales</taxon>
        <taxon>Nectriaceae</taxon>
        <taxon>Fusarium</taxon>
    </lineage>
</organism>
<dbReference type="GO" id="GO:0005634">
    <property type="term" value="C:nucleus"/>
    <property type="evidence" value="ECO:0007669"/>
    <property type="project" value="UniProtKB-SubCell"/>
</dbReference>
<dbReference type="Pfam" id="PF00172">
    <property type="entry name" value="Zn_clus"/>
    <property type="match status" value="1"/>
</dbReference>
<feature type="domain" description="Zn(2)-C6 fungal-type" evidence="3">
    <location>
        <begin position="4"/>
        <end position="48"/>
    </location>
</feature>
<evidence type="ECO:0000259" key="3">
    <source>
        <dbReference type="SMART" id="SM00066"/>
    </source>
</evidence>
<comment type="subcellular location">
    <subcellularLocation>
        <location evidence="1">Nucleus</location>
    </subcellularLocation>
</comment>
<keyword evidence="2" id="KW-0539">Nucleus</keyword>
<dbReference type="InterPro" id="IPR001138">
    <property type="entry name" value="Zn2Cys6_DnaBD"/>
</dbReference>
<name>A0A2L2TKA6_9HYPO</name>
<evidence type="ECO:0000256" key="2">
    <source>
        <dbReference type="ARBA" id="ARBA00023242"/>
    </source>
</evidence>
<evidence type="ECO:0000313" key="5">
    <source>
        <dbReference type="Proteomes" id="UP000245910"/>
    </source>
</evidence>
<dbReference type="PANTHER" id="PTHR37534">
    <property type="entry name" value="TRANSCRIPTIONAL ACTIVATOR PROTEIN UGA3"/>
    <property type="match status" value="1"/>
</dbReference>
<dbReference type="PANTHER" id="PTHR37534:SF26">
    <property type="entry name" value="TRANSCRIPTION FACTOR, PUTATIVE-RELATED"/>
    <property type="match status" value="1"/>
</dbReference>
<dbReference type="GO" id="GO:0000981">
    <property type="term" value="F:DNA-binding transcription factor activity, RNA polymerase II-specific"/>
    <property type="evidence" value="ECO:0007669"/>
    <property type="project" value="InterPro"/>
</dbReference>
<dbReference type="STRING" id="56646.A0A2L2TKA6"/>
<dbReference type="GO" id="GO:0008270">
    <property type="term" value="F:zinc ion binding"/>
    <property type="evidence" value="ECO:0007669"/>
    <property type="project" value="InterPro"/>
</dbReference>
<dbReference type="InterPro" id="IPR021858">
    <property type="entry name" value="Fun_TF"/>
</dbReference>
<evidence type="ECO:0000256" key="1">
    <source>
        <dbReference type="ARBA" id="ARBA00004123"/>
    </source>
</evidence>
<evidence type="ECO:0000313" key="4">
    <source>
        <dbReference type="EMBL" id="CEI63526.1"/>
    </source>
</evidence>
<dbReference type="GO" id="GO:0045944">
    <property type="term" value="P:positive regulation of transcription by RNA polymerase II"/>
    <property type="evidence" value="ECO:0007669"/>
    <property type="project" value="TreeGrafter"/>
</dbReference>
<keyword evidence="5" id="KW-1185">Reference proteome</keyword>
<dbReference type="AlphaFoldDB" id="A0A2L2TKA6"/>
<dbReference type="Pfam" id="PF11951">
    <property type="entry name" value="Fungal_trans_2"/>
    <property type="match status" value="1"/>
</dbReference>
<proteinExistence type="predicted"/>
<accession>A0A2L2TKA6</accession>
<dbReference type="GO" id="GO:0000976">
    <property type="term" value="F:transcription cis-regulatory region binding"/>
    <property type="evidence" value="ECO:0007669"/>
    <property type="project" value="TreeGrafter"/>
</dbReference>
<dbReference type="SUPFAM" id="SSF57701">
    <property type="entry name" value="Zn2/Cys6 DNA-binding domain"/>
    <property type="match status" value="1"/>
</dbReference>
<dbReference type="SMART" id="SM00066">
    <property type="entry name" value="GAL4"/>
    <property type="match status" value="1"/>
</dbReference>
<protein>
    <recommendedName>
        <fullName evidence="3">Zn(2)-C6 fungal-type domain-containing protein</fullName>
    </recommendedName>
</protein>
<reference evidence="5" key="1">
    <citation type="submission" date="2014-10" db="EMBL/GenBank/DDBJ databases">
        <authorList>
            <person name="King R."/>
        </authorList>
    </citation>
    <scope>NUCLEOTIDE SEQUENCE [LARGE SCALE GENOMIC DNA]</scope>
    <source>
        <strain evidence="5">A3/5</strain>
    </source>
</reference>
<sequence>MAGLGKAACCWTCKIRHVKCDATPSACLQCTSRQVHCHGYGPMPSWMDGGENEKEQKQRIKLAVKKNFKEKKSLQAHQRRGHTRAIRRGQNLSRAAKEVIEVNKTSQLVCHDSNEVLLNSPVNVRSGSTTSSALTPRSFQVLSGQSFPKPLEYGEADLLMHYLDHVFPYQYPFFDKGKWSRGWLLWLLSKNGPLCRASLGLAALHQRSLLGETNNHHIELEFHTKAVRQLHDFLLSIDINELRPDNEILVEIITCGVTLISFEVNMNTAHGRYTKARVMGADERQVLRGSATDWQPHLCAMASIAVKIHDQLQSPIFESRATAVMAFHIPVLLWMDLLACVATREKAKLPYNEWLGPSCNFQLAHIMGCHNSVMKSIGDLAALSHYKLNSLPTDSFDTEEFEKTRQNIEDELENAIESTPMALIEFRGLSPCFLATLASNQAKSLQPSVQDCVTRIFAAAALVQLDAVSAEVSKDITSTRMRRAVSRVILEIKMANQMVSPRQLSWPICVAGCMADQDQQPFFEALLDGVLSKGTGMIGNCVIVRDILRTSWKNKVGKPNEQWDCSNTMQQMDICALLI</sequence>
<dbReference type="EMBL" id="LN649229">
    <property type="protein sequence ID" value="CEI63526.1"/>
    <property type="molecule type" value="Genomic_DNA"/>
</dbReference>